<evidence type="ECO:0000256" key="6">
    <source>
        <dbReference type="SAM" id="Coils"/>
    </source>
</evidence>
<dbReference type="GO" id="GO:0045295">
    <property type="term" value="F:gamma-catenin binding"/>
    <property type="evidence" value="ECO:0007669"/>
    <property type="project" value="TreeGrafter"/>
</dbReference>
<dbReference type="GO" id="GO:0120025">
    <property type="term" value="C:plasma membrane bounded cell projection"/>
    <property type="evidence" value="ECO:0007669"/>
    <property type="project" value="UniProtKB-ARBA"/>
</dbReference>
<feature type="coiled-coil region" evidence="6">
    <location>
        <begin position="8"/>
        <end position="56"/>
    </location>
</feature>
<keyword evidence="10" id="KW-1185">Reference proteome</keyword>
<accession>A0A7L4DA83</accession>
<name>A0A7L4DA83_9AVES</name>
<comment type="caution">
    <text evidence="9">The sequence shown here is derived from an EMBL/GenBank/DDBJ whole genome shotgun (WGS) entry which is preliminary data.</text>
</comment>
<evidence type="ECO:0000259" key="8">
    <source>
        <dbReference type="Pfam" id="PF16689"/>
    </source>
</evidence>
<feature type="region of interest" description="Disordered" evidence="7">
    <location>
        <begin position="1628"/>
        <end position="1660"/>
    </location>
</feature>
<feature type="compositionally biased region" description="Basic and acidic residues" evidence="7">
    <location>
        <begin position="799"/>
        <end position="819"/>
    </location>
</feature>
<dbReference type="GO" id="GO:0090090">
    <property type="term" value="P:negative regulation of canonical Wnt signaling pathway"/>
    <property type="evidence" value="ECO:0007669"/>
    <property type="project" value="TreeGrafter"/>
</dbReference>
<dbReference type="GO" id="GO:0008013">
    <property type="term" value="F:beta-catenin binding"/>
    <property type="evidence" value="ECO:0007669"/>
    <property type="project" value="InterPro"/>
</dbReference>
<protein>
    <submittedName>
        <fullName evidence="9">APCL protein</fullName>
    </submittedName>
</protein>
<dbReference type="InterPro" id="IPR016024">
    <property type="entry name" value="ARM-type_fold"/>
</dbReference>
<feature type="region of interest" description="Disordered" evidence="7">
    <location>
        <begin position="796"/>
        <end position="822"/>
    </location>
</feature>
<proteinExistence type="inferred from homology"/>
<dbReference type="SUPFAM" id="SSF48371">
    <property type="entry name" value="ARM repeat"/>
    <property type="match status" value="1"/>
</dbReference>
<feature type="compositionally biased region" description="Polar residues" evidence="7">
    <location>
        <begin position="1202"/>
        <end position="1221"/>
    </location>
</feature>
<dbReference type="Pfam" id="PF05923">
    <property type="entry name" value="APC_r"/>
    <property type="match status" value="2"/>
</dbReference>
<feature type="region of interest" description="Disordered" evidence="7">
    <location>
        <begin position="1128"/>
        <end position="1221"/>
    </location>
</feature>
<feature type="region of interest" description="Disordered" evidence="7">
    <location>
        <begin position="1086"/>
        <end position="1109"/>
    </location>
</feature>
<evidence type="ECO:0000313" key="10">
    <source>
        <dbReference type="Proteomes" id="UP000541249"/>
    </source>
</evidence>
<feature type="region of interest" description="Disordered" evidence="7">
    <location>
        <begin position="971"/>
        <end position="1034"/>
    </location>
</feature>
<dbReference type="PANTHER" id="PTHR12607">
    <property type="entry name" value="ADENOMATOUS POLYPOSIS COLI PROTEIN FAMILY"/>
    <property type="match status" value="1"/>
</dbReference>
<dbReference type="InterPro" id="IPR000225">
    <property type="entry name" value="Armadillo"/>
</dbReference>
<feature type="repeat" description="ARM" evidence="5">
    <location>
        <begin position="610"/>
        <end position="652"/>
    </location>
</feature>
<feature type="non-terminal residue" evidence="9">
    <location>
        <position position="1"/>
    </location>
</feature>
<dbReference type="GO" id="GO:0007399">
    <property type="term" value="P:nervous system development"/>
    <property type="evidence" value="ECO:0007669"/>
    <property type="project" value="TreeGrafter"/>
</dbReference>
<sequence>MSGSIASYDQLVRQVEALKKENSHLRRELEDNSNHLSKLENETSDMKEVLKHLQGKLEQEARVMVSSGQTEVLDQLKALQMDITSLYNLKFAPEAAGAGRSAEDIPPPPAPLRDGTGDLGRATLRLLEELDRERCFLLGEIEKEEKEKVWYYAQLQSLATRLDELPHVETVLAMETRSRPWRAAGGRGGSRSICRPAELPGRAPRHGPPTTTALPSPWPQHRHGPTISSRPSLCGKVPGTEGDGSLDPPTHPEDGGSSKVEVVFWLLSMLATRDKDDMSRTLLAMSSSQESCQAMRKSGCLPLLIQILHDSDGEPGPPESPAGAKDARMHANAALHNIVFSQPDEGQAKKEMRVLHVLEQIRSYSETCWDWLQMQGRDGGRGPEGSAAPVPIEPQICQATCAIMKLSFDEEYRRAMNELGGLQAVAELLQVDYEMHKMTSDPLNLALRRYAGMALTNLTFGDVVNKATLCSRRGCMEAIVAQLGSDSEELHQVVSSILRNLSWRADINSKKVLREVGSVAGLTRCALHAGKESTLKSVLSALWNLSAHSTENKAAICAVEGALGFLVSTLTYKCQSNSLAIIESGGGILRNVSSLVATREDYRQVLRDHNCLQTLLQHLRSHSLTIVSNACGTLWNLSARSPRDQELLWDLGAVSMLRNLIHSKHKMIAMGSAAALRNLLTNRPPKYKDAAVVSPGSCMPSLYMRKQKALEAELDAKHLAETFDTMEKQSLKGQSVKKPARHMESLVKDYASDSGCFDDDEVPNISTGVETASASVLSMFLNSSFLQGQALPRALAQRRCPEPEKDGSSKPAEPRKPPLPEDDVSLAAEKLANKISSTVAKIDKLVEDISTMHTSSDDSFSLSSEDHCLDWQYGPEEVPEARAQSCSPCRLSDAGGFAKREGLSRAHTLLRLKTAYTSLSNDSLNSGSTSDGYCTKEHMKPCTRATFLDYRDELQRYQKRPSRLDLKSILGCKPERVEPPTLKGRDPAEPEKPEQQDVPERAKKTVTFPSPKALEKEPEWKKEAGSKVSSDPHVHTIKLSPSYQHIPLLETLAKSGMTTGTGHHPSLLGRKQAWLPPALLQTAETLSKIPEKLPAQPPATAEQESVQKYSVEDTPICFSRCSSLSSLSSADNVLDGQSHSENDLDSDSSLEILEMEEGDGEGEDERQEKEKAVDPGPAVLAGISQPITIPFPKRDKVFLRESSPSRQEDLTPSSSSENYIQETPLVMSRCSSVSSLGSFESPSIASSIQSDPCSEMISGTISPSELPDSPGQTMPPSRSKTPLFELGCQPEKETSQFNIQWENNVKKFMEITDFKERFQLPQDLDSMVYFTVEKPNENFSCASSLSALPLHEHYVQKDVELKLMPTFPEKNSLNFVAHEKREERREERYLEGRRRADRPDPPSDDDIEILKECISSAMPSRFRKVKTSLLSGQVLHPQTKKPVHVPVYMLVPAHAHPGVPKHLRATARDLFKDDDSFTDSADGTPVNFSSAASLSDETLRYPPAEEAEHPRGSGTGCPGGVLPNGHHETGSAGTIPARRAASGSSAPARLSSACKGKSGSSRGHGGEGKRGQPSLKSGPSLELEVGRTGGPSEKKDAPREDEVAFQSLCHTTPTEEAVYCFYEQDSDELPEAGREVSGSRAQPGRAPRRERWGGSVPRRE</sequence>
<dbReference type="GO" id="GO:0007026">
    <property type="term" value="P:negative regulation of microtubule depolymerization"/>
    <property type="evidence" value="ECO:0007669"/>
    <property type="project" value="TreeGrafter"/>
</dbReference>
<dbReference type="Pfam" id="PF00514">
    <property type="entry name" value="Arm"/>
    <property type="match status" value="2"/>
</dbReference>
<evidence type="ECO:0000256" key="2">
    <source>
        <dbReference type="ARBA" id="ARBA00022687"/>
    </source>
</evidence>
<feature type="compositionally biased region" description="Basic and acidic residues" evidence="7">
    <location>
        <begin position="1379"/>
        <end position="1401"/>
    </location>
</feature>
<reference evidence="9 10" key="1">
    <citation type="submission" date="2019-09" db="EMBL/GenBank/DDBJ databases">
        <title>Bird 10,000 Genomes (B10K) Project - Family phase.</title>
        <authorList>
            <person name="Zhang G."/>
        </authorList>
    </citation>
    <scope>NUCLEOTIDE SEQUENCE [LARGE SCALE GENOMIC DNA]</scope>
    <source>
        <strain evidence="9">B10K-DU-002-51</strain>
        <tissue evidence="9">Muscle</tissue>
    </source>
</reference>
<feature type="compositionally biased region" description="Basic and acidic residues" evidence="7">
    <location>
        <begin position="1013"/>
        <end position="1034"/>
    </location>
</feature>
<dbReference type="SUPFAM" id="SSF82931">
    <property type="entry name" value="Tumor suppressor gene product Apc"/>
    <property type="match status" value="1"/>
</dbReference>
<dbReference type="Pfam" id="PF18797">
    <property type="entry name" value="APC_rep"/>
    <property type="match status" value="1"/>
</dbReference>
<dbReference type="GO" id="GO:0030877">
    <property type="term" value="C:beta-catenin destruction complex"/>
    <property type="evidence" value="ECO:0007669"/>
    <property type="project" value="TreeGrafter"/>
</dbReference>
<dbReference type="Pfam" id="PF16689">
    <property type="entry name" value="APC_N_CC"/>
    <property type="match status" value="1"/>
</dbReference>
<dbReference type="GO" id="GO:0016342">
    <property type="term" value="C:catenin complex"/>
    <property type="evidence" value="ECO:0007669"/>
    <property type="project" value="TreeGrafter"/>
</dbReference>
<feature type="compositionally biased region" description="Basic and acidic residues" evidence="7">
    <location>
        <begin position="1592"/>
        <end position="1602"/>
    </location>
</feature>
<dbReference type="InterPro" id="IPR011989">
    <property type="entry name" value="ARM-like"/>
</dbReference>
<dbReference type="InterPro" id="IPR026818">
    <property type="entry name" value="Apc_fam"/>
</dbReference>
<dbReference type="SUPFAM" id="SSF58050">
    <property type="entry name" value="N-terminal coiled coil domain from apc"/>
    <property type="match status" value="1"/>
</dbReference>
<gene>
    <name evidence="9" type="primary">Apc2</name>
    <name evidence="9" type="ORF">EURGUL_R04418</name>
</gene>
<organism evidence="9 10">
    <name type="scientific">Eurystomus gularis</name>
    <dbReference type="NCBI Taxonomy" id="325343"/>
    <lineage>
        <taxon>Eukaryota</taxon>
        <taxon>Metazoa</taxon>
        <taxon>Chordata</taxon>
        <taxon>Craniata</taxon>
        <taxon>Vertebrata</taxon>
        <taxon>Euteleostomi</taxon>
        <taxon>Archelosauria</taxon>
        <taxon>Archosauria</taxon>
        <taxon>Dinosauria</taxon>
        <taxon>Saurischia</taxon>
        <taxon>Theropoda</taxon>
        <taxon>Coelurosauria</taxon>
        <taxon>Aves</taxon>
        <taxon>Neognathae</taxon>
        <taxon>Neoaves</taxon>
        <taxon>Telluraves</taxon>
        <taxon>Coraciimorphae</taxon>
        <taxon>Coraciiformes</taxon>
        <taxon>Coraciidae</taxon>
        <taxon>Eurystomus</taxon>
    </lineage>
</organism>
<evidence type="ECO:0000256" key="7">
    <source>
        <dbReference type="SAM" id="MobiDB-lite"/>
    </source>
</evidence>
<dbReference type="InterPro" id="IPR026831">
    <property type="entry name" value="APC_dom"/>
</dbReference>
<feature type="region of interest" description="Disordered" evidence="7">
    <location>
        <begin position="1476"/>
        <end position="1609"/>
    </location>
</feature>
<feature type="compositionally biased region" description="Low complexity" evidence="7">
    <location>
        <begin position="1537"/>
        <end position="1561"/>
    </location>
</feature>
<dbReference type="GO" id="GO:0001708">
    <property type="term" value="P:cell fate specification"/>
    <property type="evidence" value="ECO:0007669"/>
    <property type="project" value="TreeGrafter"/>
</dbReference>
<dbReference type="EMBL" id="VZZY01012221">
    <property type="protein sequence ID" value="NXW59466.1"/>
    <property type="molecule type" value="Genomic_DNA"/>
</dbReference>
<dbReference type="InterPro" id="IPR009224">
    <property type="entry name" value="SAMP"/>
</dbReference>
<dbReference type="InterPro" id="IPR036149">
    <property type="entry name" value="APC_N_sf"/>
</dbReference>
<feature type="region of interest" description="Disordered" evidence="7">
    <location>
        <begin position="98"/>
        <end position="117"/>
    </location>
</feature>
<feature type="region of interest" description="Disordered" evidence="7">
    <location>
        <begin position="1379"/>
        <end position="1406"/>
    </location>
</feature>
<evidence type="ECO:0000256" key="1">
    <source>
        <dbReference type="ARBA" id="ARBA00009051"/>
    </source>
</evidence>
<feature type="non-terminal residue" evidence="9">
    <location>
        <position position="1660"/>
    </location>
</feature>
<dbReference type="FunFam" id="1.25.10.10:FF:000035">
    <property type="entry name" value="adenomatous polyposis coli protein 2"/>
    <property type="match status" value="1"/>
</dbReference>
<dbReference type="GO" id="GO:0016055">
    <property type="term" value="P:Wnt signaling pathway"/>
    <property type="evidence" value="ECO:0007669"/>
    <property type="project" value="UniProtKB-KW"/>
</dbReference>
<dbReference type="Pfam" id="PF05924">
    <property type="entry name" value="SAMP"/>
    <property type="match status" value="1"/>
</dbReference>
<dbReference type="InterPro" id="IPR009223">
    <property type="entry name" value="APC_rpt"/>
</dbReference>
<dbReference type="OrthoDB" id="5918429at2759"/>
<dbReference type="PROSITE" id="PS50176">
    <property type="entry name" value="ARM_REPEAT"/>
    <property type="match status" value="1"/>
</dbReference>
<dbReference type="Gene3D" id="1.10.287.450">
    <property type="entry name" value="Helix hairpin bin"/>
    <property type="match status" value="1"/>
</dbReference>
<dbReference type="GO" id="GO:0007389">
    <property type="term" value="P:pattern specification process"/>
    <property type="evidence" value="ECO:0007669"/>
    <property type="project" value="TreeGrafter"/>
</dbReference>
<dbReference type="FunFam" id="1.20.5.10:FF:000003">
    <property type="entry name" value="Adenomatous polyposis coli protein 2"/>
    <property type="match status" value="1"/>
</dbReference>
<keyword evidence="3" id="KW-0677">Repeat</keyword>
<dbReference type="Gene3D" id="1.20.5.10">
    <property type="match status" value="1"/>
</dbReference>
<evidence type="ECO:0000256" key="4">
    <source>
        <dbReference type="ARBA" id="ARBA00023054"/>
    </source>
</evidence>
<evidence type="ECO:0000256" key="5">
    <source>
        <dbReference type="PROSITE-ProRule" id="PRU00259"/>
    </source>
</evidence>
<comment type="similarity">
    <text evidence="1">Belongs to the adenomatous polyposis coli (APC) family.</text>
</comment>
<dbReference type="GO" id="GO:0008017">
    <property type="term" value="F:microtubule binding"/>
    <property type="evidence" value="ECO:0007669"/>
    <property type="project" value="TreeGrafter"/>
</dbReference>
<dbReference type="Proteomes" id="UP000541249">
    <property type="component" value="Unassembled WGS sequence"/>
</dbReference>
<dbReference type="Pfam" id="PF11414">
    <property type="entry name" value="Suppressor_APC"/>
    <property type="match status" value="1"/>
</dbReference>
<dbReference type="InterPro" id="IPR041257">
    <property type="entry name" value="APC_rep"/>
</dbReference>
<feature type="compositionally biased region" description="Acidic residues" evidence="7">
    <location>
        <begin position="1143"/>
        <end position="1165"/>
    </location>
</feature>
<dbReference type="GO" id="GO:0005881">
    <property type="term" value="C:cytoplasmic microtubule"/>
    <property type="evidence" value="ECO:0007669"/>
    <property type="project" value="TreeGrafter"/>
</dbReference>
<dbReference type="PANTHER" id="PTHR12607:SF3">
    <property type="entry name" value="ADENOMATOUS POLYPOSIS COLI PROTEIN 2"/>
    <property type="match status" value="1"/>
</dbReference>
<feature type="domain" description="Adenomatous polyposis coli N-terminal dimerisation" evidence="8">
    <location>
        <begin position="6"/>
        <end position="57"/>
    </location>
</feature>
<evidence type="ECO:0000313" key="9">
    <source>
        <dbReference type="EMBL" id="NXW59466.1"/>
    </source>
</evidence>
<feature type="compositionally biased region" description="Basic and acidic residues" evidence="7">
    <location>
        <begin position="1647"/>
        <end position="1660"/>
    </location>
</feature>
<keyword evidence="4 6" id="KW-0175">Coiled coil</keyword>
<dbReference type="GO" id="GO:0016477">
    <property type="term" value="P:cell migration"/>
    <property type="evidence" value="ECO:0007669"/>
    <property type="project" value="TreeGrafter"/>
</dbReference>
<dbReference type="InterPro" id="IPR032038">
    <property type="entry name" value="APC_N"/>
</dbReference>
<evidence type="ECO:0000256" key="3">
    <source>
        <dbReference type="ARBA" id="ARBA00022737"/>
    </source>
</evidence>
<feature type="region of interest" description="Disordered" evidence="7">
    <location>
        <begin position="182"/>
        <end position="257"/>
    </location>
</feature>
<feature type="compositionally biased region" description="Polar residues" evidence="7">
    <location>
        <begin position="1478"/>
        <end position="1496"/>
    </location>
</feature>
<dbReference type="Gene3D" id="1.25.10.10">
    <property type="entry name" value="Leucine-rich Repeat Variant"/>
    <property type="match status" value="1"/>
</dbReference>
<dbReference type="Pfam" id="PF16629">
    <property type="entry name" value="Arm_APC_u3"/>
    <property type="match status" value="1"/>
</dbReference>
<dbReference type="SMART" id="SM00185">
    <property type="entry name" value="ARM"/>
    <property type="match status" value="7"/>
</dbReference>
<feature type="compositionally biased region" description="Basic and acidic residues" evidence="7">
    <location>
        <begin position="973"/>
        <end position="1003"/>
    </location>
</feature>
<keyword evidence="2" id="KW-0879">Wnt signaling pathway</keyword>